<evidence type="ECO:0000256" key="5">
    <source>
        <dbReference type="ARBA" id="ARBA00023136"/>
    </source>
</evidence>
<dbReference type="STRING" id="3871.A0A1J7GNF4"/>
<sequence>MAERYCCNDVVPFSAMVAIECTNVGVNILFKAATNKGLSYYVFIVYSFAISTLVLLLPMPFIFQWSRGLPPFKVSLIFRIFILGVVGFVAQLCGYKGLQYTSPTLSSALSNLIPAFTFIIAVFFRMEKLALRSKSTQAKILGTTMSILGALIVVLYKGCKILSTTSYPQQSPDAISLMASTSQRNWVLGGSLLAVEYLLVPIWYIVQASVMKQYPAEVIVVFLYNLCGTLISAPVCLLLEANLSAWKINPDITLIAIIYSGILCTGLSSLVHTWGLHLKGPLYISIFKPLSIAIAATLSVIILGDVLYLGTVIGAVILTFGFYAVIWGKAKENELNEDLGECRTQTPLNTKAPLLQSYKVEDNRDNGYNDC</sequence>
<feature type="domain" description="EamA" evidence="7">
    <location>
        <begin position="27"/>
        <end position="154"/>
    </location>
</feature>
<organism evidence="8 9">
    <name type="scientific">Lupinus angustifolius</name>
    <name type="common">Narrow-leaved blue lupine</name>
    <dbReference type="NCBI Taxonomy" id="3871"/>
    <lineage>
        <taxon>Eukaryota</taxon>
        <taxon>Viridiplantae</taxon>
        <taxon>Streptophyta</taxon>
        <taxon>Embryophyta</taxon>
        <taxon>Tracheophyta</taxon>
        <taxon>Spermatophyta</taxon>
        <taxon>Magnoliopsida</taxon>
        <taxon>eudicotyledons</taxon>
        <taxon>Gunneridae</taxon>
        <taxon>Pentapetalae</taxon>
        <taxon>rosids</taxon>
        <taxon>fabids</taxon>
        <taxon>Fabales</taxon>
        <taxon>Fabaceae</taxon>
        <taxon>Papilionoideae</taxon>
        <taxon>50 kb inversion clade</taxon>
        <taxon>genistoids sensu lato</taxon>
        <taxon>core genistoids</taxon>
        <taxon>Genisteae</taxon>
        <taxon>Lupinus</taxon>
    </lineage>
</organism>
<evidence type="ECO:0000256" key="3">
    <source>
        <dbReference type="ARBA" id="ARBA00022692"/>
    </source>
</evidence>
<keyword evidence="5 6" id="KW-0472">Membrane</keyword>
<reference evidence="8 9" key="1">
    <citation type="journal article" date="2017" name="Plant Biotechnol. J.">
        <title>A comprehensive draft genome sequence for lupin (Lupinus angustifolius), an emerging health food: insights into plant-microbe interactions and legume evolution.</title>
        <authorList>
            <person name="Hane J.K."/>
            <person name="Ming Y."/>
            <person name="Kamphuis L.G."/>
            <person name="Nelson M.N."/>
            <person name="Garg G."/>
            <person name="Atkins C.A."/>
            <person name="Bayer P.E."/>
            <person name="Bravo A."/>
            <person name="Bringans S."/>
            <person name="Cannon S."/>
            <person name="Edwards D."/>
            <person name="Foley R."/>
            <person name="Gao L.L."/>
            <person name="Harrison M.J."/>
            <person name="Huang W."/>
            <person name="Hurgobin B."/>
            <person name="Li S."/>
            <person name="Liu C.W."/>
            <person name="McGrath A."/>
            <person name="Morahan G."/>
            <person name="Murray J."/>
            <person name="Weller J."/>
            <person name="Jian J."/>
            <person name="Singh K.B."/>
        </authorList>
    </citation>
    <scope>NUCLEOTIDE SEQUENCE [LARGE SCALE GENOMIC DNA]</scope>
    <source>
        <strain evidence="9">cv. Tanjil</strain>
        <tissue evidence="8">Whole plant</tissue>
    </source>
</reference>
<feature type="transmembrane region" description="Helical" evidence="6">
    <location>
        <begin position="218"/>
        <end position="240"/>
    </location>
</feature>
<dbReference type="OMA" id="ERYCCND"/>
<name>A0A1J7GNF4_LUPAN</name>
<dbReference type="GO" id="GO:0022857">
    <property type="term" value="F:transmembrane transporter activity"/>
    <property type="evidence" value="ECO:0007669"/>
    <property type="project" value="InterPro"/>
</dbReference>
<dbReference type="EMBL" id="CM007371">
    <property type="protein sequence ID" value="OIW02048.1"/>
    <property type="molecule type" value="Genomic_DNA"/>
</dbReference>
<dbReference type="PANTHER" id="PTHR31218">
    <property type="entry name" value="WAT1-RELATED PROTEIN"/>
    <property type="match status" value="1"/>
</dbReference>
<keyword evidence="3 6" id="KW-0812">Transmembrane</keyword>
<feature type="transmembrane region" description="Helical" evidence="6">
    <location>
        <begin position="40"/>
        <end position="64"/>
    </location>
</feature>
<evidence type="ECO:0000313" key="8">
    <source>
        <dbReference type="EMBL" id="OIW02048.1"/>
    </source>
</evidence>
<evidence type="ECO:0000313" key="9">
    <source>
        <dbReference type="Proteomes" id="UP000188354"/>
    </source>
</evidence>
<evidence type="ECO:0000256" key="2">
    <source>
        <dbReference type="ARBA" id="ARBA00007635"/>
    </source>
</evidence>
<evidence type="ECO:0000259" key="7">
    <source>
        <dbReference type="Pfam" id="PF00892"/>
    </source>
</evidence>
<dbReference type="InterPro" id="IPR030184">
    <property type="entry name" value="WAT1-related"/>
</dbReference>
<dbReference type="InterPro" id="IPR037185">
    <property type="entry name" value="EmrE-like"/>
</dbReference>
<evidence type="ECO:0000256" key="4">
    <source>
        <dbReference type="ARBA" id="ARBA00022989"/>
    </source>
</evidence>
<dbReference type="Gramene" id="OIW02048">
    <property type="protein sequence ID" value="OIW02048"/>
    <property type="gene ID" value="TanjilG_21097"/>
</dbReference>
<protein>
    <recommendedName>
        <fullName evidence="6">WAT1-related protein</fullName>
    </recommendedName>
</protein>
<feature type="domain" description="EamA" evidence="7">
    <location>
        <begin position="204"/>
        <end position="326"/>
    </location>
</feature>
<dbReference type="OrthoDB" id="1727045at2759"/>
<feature type="transmembrane region" description="Helical" evidence="6">
    <location>
        <begin position="252"/>
        <end position="270"/>
    </location>
</feature>
<dbReference type="InterPro" id="IPR000620">
    <property type="entry name" value="EamA_dom"/>
</dbReference>
<proteinExistence type="inferred from homology"/>
<comment type="subcellular location">
    <subcellularLocation>
        <location evidence="1 6">Membrane</location>
        <topology evidence="1 6">Multi-pass membrane protein</topology>
    </subcellularLocation>
</comment>
<feature type="transmembrane region" description="Helical" evidence="6">
    <location>
        <begin position="76"/>
        <end position="98"/>
    </location>
</feature>
<dbReference type="SUPFAM" id="SSF103481">
    <property type="entry name" value="Multidrug resistance efflux transporter EmrE"/>
    <property type="match status" value="2"/>
</dbReference>
<feature type="transmembrane region" description="Helical" evidence="6">
    <location>
        <begin position="308"/>
        <end position="326"/>
    </location>
</feature>
<evidence type="ECO:0000256" key="1">
    <source>
        <dbReference type="ARBA" id="ARBA00004141"/>
    </source>
</evidence>
<keyword evidence="4 6" id="KW-1133">Transmembrane helix</keyword>
<comment type="similarity">
    <text evidence="2 6">Belongs to the drug/metabolite transporter (DMT) superfamily. Plant drug/metabolite exporter (P-DME) (TC 2.A.7.4) family.</text>
</comment>
<dbReference type="KEGG" id="lang:109359378"/>
<dbReference type="AlphaFoldDB" id="A0A1J7GNF4"/>
<feature type="transmembrane region" description="Helical" evidence="6">
    <location>
        <begin position="104"/>
        <end position="126"/>
    </location>
</feature>
<feature type="transmembrane region" description="Helical" evidence="6">
    <location>
        <begin position="282"/>
        <end position="302"/>
    </location>
</feature>
<accession>A0A1J7GNF4</accession>
<feature type="transmembrane region" description="Helical" evidence="6">
    <location>
        <begin position="138"/>
        <end position="156"/>
    </location>
</feature>
<dbReference type="Pfam" id="PF00892">
    <property type="entry name" value="EamA"/>
    <property type="match status" value="2"/>
</dbReference>
<evidence type="ECO:0000256" key="6">
    <source>
        <dbReference type="RuleBase" id="RU363077"/>
    </source>
</evidence>
<dbReference type="Proteomes" id="UP000188354">
    <property type="component" value="Chromosome LG11"/>
</dbReference>
<keyword evidence="9" id="KW-1185">Reference proteome</keyword>
<dbReference type="GO" id="GO:0016020">
    <property type="term" value="C:membrane"/>
    <property type="evidence" value="ECO:0007669"/>
    <property type="project" value="UniProtKB-SubCell"/>
</dbReference>
<gene>
    <name evidence="8" type="ORF">TanjilG_21097</name>
</gene>
<feature type="transmembrane region" description="Helical" evidence="6">
    <location>
        <begin position="186"/>
        <end position="206"/>
    </location>
</feature>